<dbReference type="EMBL" id="APAU02000274">
    <property type="protein sequence ID" value="EUB54332.1"/>
    <property type="molecule type" value="Genomic_DNA"/>
</dbReference>
<dbReference type="CTD" id="36346522"/>
<name>W6U7I9_ECHGR</name>
<dbReference type="GeneID" id="36346522"/>
<dbReference type="Proteomes" id="UP000019149">
    <property type="component" value="Unassembled WGS sequence"/>
</dbReference>
<keyword evidence="2" id="KW-1185">Reference proteome</keyword>
<proteinExistence type="predicted"/>
<organism evidence="1 2">
    <name type="scientific">Echinococcus granulosus</name>
    <name type="common">Hydatid tapeworm</name>
    <dbReference type="NCBI Taxonomy" id="6210"/>
    <lineage>
        <taxon>Eukaryota</taxon>
        <taxon>Metazoa</taxon>
        <taxon>Spiralia</taxon>
        <taxon>Lophotrochozoa</taxon>
        <taxon>Platyhelminthes</taxon>
        <taxon>Cestoda</taxon>
        <taxon>Eucestoda</taxon>
        <taxon>Cyclophyllidea</taxon>
        <taxon>Taeniidae</taxon>
        <taxon>Echinococcus</taxon>
        <taxon>Echinococcus granulosus group</taxon>
    </lineage>
</organism>
<accession>W6U7I9</accession>
<sequence length="98" mass="11756">MSLSRLNNKMGANNLHNVFYVPFISQYTFFSLTKSIYSKIILMYTHTHTYKAKQIRMWLTKKREFSRKKFKEVIHSDIIKSVDLHQQLETLIAIKIEM</sequence>
<dbReference type="RefSeq" id="XP_024345528.1">
    <property type="nucleotide sequence ID" value="XM_024500056.1"/>
</dbReference>
<evidence type="ECO:0000313" key="2">
    <source>
        <dbReference type="Proteomes" id="UP000019149"/>
    </source>
</evidence>
<reference evidence="1 2" key="1">
    <citation type="journal article" date="2013" name="Nat. Genet.">
        <title>The genome of the hydatid tapeworm Echinococcus granulosus.</title>
        <authorList>
            <person name="Zheng H."/>
            <person name="Zhang W."/>
            <person name="Zhang L."/>
            <person name="Zhang Z."/>
            <person name="Li J."/>
            <person name="Lu G."/>
            <person name="Zhu Y."/>
            <person name="Wang Y."/>
            <person name="Huang Y."/>
            <person name="Liu J."/>
            <person name="Kang H."/>
            <person name="Chen J."/>
            <person name="Wang L."/>
            <person name="Chen A."/>
            <person name="Yu S."/>
            <person name="Gao Z."/>
            <person name="Jin L."/>
            <person name="Gu W."/>
            <person name="Wang Z."/>
            <person name="Zhao L."/>
            <person name="Shi B."/>
            <person name="Wen H."/>
            <person name="Lin R."/>
            <person name="Jones M.K."/>
            <person name="Brejova B."/>
            <person name="Vinar T."/>
            <person name="Zhao G."/>
            <person name="McManus D.P."/>
            <person name="Chen Z."/>
            <person name="Zhou Y."/>
            <person name="Wang S."/>
        </authorList>
    </citation>
    <scope>NUCLEOTIDE SEQUENCE [LARGE SCALE GENOMIC DNA]</scope>
</reference>
<protein>
    <submittedName>
        <fullName evidence="1">Uncharacterized protein</fullName>
    </submittedName>
</protein>
<comment type="caution">
    <text evidence="1">The sequence shown here is derived from an EMBL/GenBank/DDBJ whole genome shotgun (WGS) entry which is preliminary data.</text>
</comment>
<dbReference type="AlphaFoldDB" id="W6U7I9"/>
<dbReference type="KEGG" id="egl:EGR_10807"/>
<evidence type="ECO:0000313" key="1">
    <source>
        <dbReference type="EMBL" id="EUB54332.1"/>
    </source>
</evidence>
<gene>
    <name evidence="1" type="ORF">EGR_10807</name>
</gene>